<gene>
    <name evidence="9" type="ORF">SAMN02745910_00339</name>
</gene>
<evidence type="ECO:0000256" key="6">
    <source>
        <dbReference type="RuleBase" id="RU000716"/>
    </source>
</evidence>
<dbReference type="InterPro" id="IPR007627">
    <property type="entry name" value="RNA_pol_sigma70_r2"/>
</dbReference>
<protein>
    <recommendedName>
        <fullName evidence="6">RNA polymerase sigma factor</fullName>
    </recommendedName>
</protein>
<keyword evidence="10" id="KW-1185">Reference proteome</keyword>
<dbReference type="InterPro" id="IPR036388">
    <property type="entry name" value="WH-like_DNA-bd_sf"/>
</dbReference>
<dbReference type="Gene3D" id="1.10.10.10">
    <property type="entry name" value="Winged helix-like DNA-binding domain superfamily/Winged helix DNA-binding domain"/>
    <property type="match status" value="1"/>
</dbReference>
<keyword evidence="5 6" id="KW-0804">Transcription</keyword>
<dbReference type="InterPro" id="IPR000838">
    <property type="entry name" value="RNA_pol_sigma70_ECF_CS"/>
</dbReference>
<evidence type="ECO:0000256" key="1">
    <source>
        <dbReference type="ARBA" id="ARBA00010641"/>
    </source>
</evidence>
<evidence type="ECO:0000256" key="5">
    <source>
        <dbReference type="ARBA" id="ARBA00023163"/>
    </source>
</evidence>
<dbReference type="InterPro" id="IPR013325">
    <property type="entry name" value="RNA_pol_sigma_r2"/>
</dbReference>
<dbReference type="Pfam" id="PF04545">
    <property type="entry name" value="Sigma70_r4"/>
    <property type="match status" value="1"/>
</dbReference>
<dbReference type="NCBIfam" id="TIGR02937">
    <property type="entry name" value="sigma70-ECF"/>
    <property type="match status" value="1"/>
</dbReference>
<dbReference type="InterPro" id="IPR039425">
    <property type="entry name" value="RNA_pol_sigma-70-like"/>
</dbReference>
<comment type="caution">
    <text evidence="9">The sequence shown here is derived from an EMBL/GenBank/DDBJ whole genome shotgun (WGS) entry which is preliminary data.</text>
</comment>
<accession>A0A1I5W1N8</accession>
<dbReference type="PANTHER" id="PTHR43133">
    <property type="entry name" value="RNA POLYMERASE ECF-TYPE SIGMA FACTO"/>
    <property type="match status" value="1"/>
</dbReference>
<feature type="domain" description="RNA polymerase sigma-70 region 4" evidence="8">
    <location>
        <begin position="123"/>
        <end position="163"/>
    </location>
</feature>
<keyword evidence="4 6" id="KW-0238">DNA-binding</keyword>
<evidence type="ECO:0000259" key="7">
    <source>
        <dbReference type="Pfam" id="PF04542"/>
    </source>
</evidence>
<dbReference type="PROSITE" id="PS01063">
    <property type="entry name" value="SIGMA70_ECF"/>
    <property type="match status" value="1"/>
</dbReference>
<dbReference type="InterPro" id="IPR013324">
    <property type="entry name" value="RNA_pol_sigma_r3/r4-like"/>
</dbReference>
<dbReference type="SUPFAM" id="SSF88946">
    <property type="entry name" value="Sigma2 domain of RNA polymerase sigma factors"/>
    <property type="match status" value="1"/>
</dbReference>
<evidence type="ECO:0000259" key="8">
    <source>
        <dbReference type="Pfam" id="PF04545"/>
    </source>
</evidence>
<dbReference type="InterPro" id="IPR014284">
    <property type="entry name" value="RNA_pol_sigma-70_dom"/>
</dbReference>
<name>A0A1I5W1N8_9BACI</name>
<dbReference type="Gene3D" id="1.10.1740.10">
    <property type="match status" value="1"/>
</dbReference>
<evidence type="ECO:0000313" key="9">
    <source>
        <dbReference type="EMBL" id="SFQ13166.1"/>
    </source>
</evidence>
<evidence type="ECO:0000313" key="10">
    <source>
        <dbReference type="Proteomes" id="UP000182762"/>
    </source>
</evidence>
<feature type="domain" description="RNA polymerase sigma-70 region 2" evidence="7">
    <location>
        <begin position="9"/>
        <end position="75"/>
    </location>
</feature>
<dbReference type="CDD" id="cd06171">
    <property type="entry name" value="Sigma70_r4"/>
    <property type="match status" value="1"/>
</dbReference>
<keyword evidence="2 6" id="KW-0805">Transcription regulation</keyword>
<reference evidence="9 10" key="1">
    <citation type="submission" date="2016-10" db="EMBL/GenBank/DDBJ databases">
        <authorList>
            <person name="Varghese N."/>
            <person name="Submissions S."/>
        </authorList>
    </citation>
    <scope>NUCLEOTIDE SEQUENCE [LARGE SCALE GENOMIC DNA]</scope>
    <source>
        <strain evidence="9 10">DSM 13796</strain>
    </source>
</reference>
<dbReference type="Proteomes" id="UP000182762">
    <property type="component" value="Unassembled WGS sequence"/>
</dbReference>
<proteinExistence type="inferred from homology"/>
<evidence type="ECO:0000256" key="4">
    <source>
        <dbReference type="ARBA" id="ARBA00023125"/>
    </source>
</evidence>
<organism evidence="9 10">
    <name type="scientific">Priestia endophytica DSM 13796</name>
    <dbReference type="NCBI Taxonomy" id="1121089"/>
    <lineage>
        <taxon>Bacteria</taxon>
        <taxon>Bacillati</taxon>
        <taxon>Bacillota</taxon>
        <taxon>Bacilli</taxon>
        <taxon>Bacillales</taxon>
        <taxon>Bacillaceae</taxon>
        <taxon>Priestia</taxon>
    </lineage>
</organism>
<dbReference type="Pfam" id="PF04542">
    <property type="entry name" value="Sigma70_r2"/>
    <property type="match status" value="1"/>
</dbReference>
<evidence type="ECO:0000256" key="2">
    <source>
        <dbReference type="ARBA" id="ARBA00023015"/>
    </source>
</evidence>
<comment type="similarity">
    <text evidence="1 6">Belongs to the sigma-70 factor family. ECF subfamily.</text>
</comment>
<dbReference type="PANTHER" id="PTHR43133:SF60">
    <property type="entry name" value="RNA POLYMERASE SIGMA FACTOR SIGV"/>
    <property type="match status" value="1"/>
</dbReference>
<keyword evidence="3 6" id="KW-0731">Sigma factor</keyword>
<dbReference type="InterPro" id="IPR007630">
    <property type="entry name" value="RNA_pol_sigma70_r4"/>
</dbReference>
<sequence length="186" mass="22041">MMNTVLERLYITYHQDLLQFLVYTVKNREKAEDLAQEVYIRVLKSCSKFEGNCSEKTWLFAIAKNIAIDYFRKEKGLKECRLLSSWRKHICYEESPSPEEHTLIKEEIQQLYERLSTCKNDFQLVLLCRFIRGLSVGQTAHFLGWSESKVKTTQHRAIKALRAEMSGGRKRKCNREIQSRKYNVQH</sequence>
<dbReference type="EMBL" id="FOXX01000001">
    <property type="protein sequence ID" value="SFQ13166.1"/>
    <property type="molecule type" value="Genomic_DNA"/>
</dbReference>
<dbReference type="SUPFAM" id="SSF88659">
    <property type="entry name" value="Sigma3 and sigma4 domains of RNA polymerase sigma factors"/>
    <property type="match status" value="1"/>
</dbReference>
<evidence type="ECO:0000256" key="3">
    <source>
        <dbReference type="ARBA" id="ARBA00023082"/>
    </source>
</evidence>